<dbReference type="InterPro" id="IPR029032">
    <property type="entry name" value="AhpD-like"/>
</dbReference>
<dbReference type="Gene3D" id="1.20.1290.10">
    <property type="entry name" value="AhpD-like"/>
    <property type="match status" value="1"/>
</dbReference>
<dbReference type="NCBIfam" id="TIGR02425">
    <property type="entry name" value="decarb_PcaC"/>
    <property type="match status" value="1"/>
</dbReference>
<gene>
    <name evidence="2" type="ORF">NRB20_17530</name>
</gene>
<proteinExistence type="predicted"/>
<accession>A0A7K0D157</accession>
<organism evidence="2 3">
    <name type="scientific">Nocardia macrotermitis</name>
    <dbReference type="NCBI Taxonomy" id="2585198"/>
    <lineage>
        <taxon>Bacteria</taxon>
        <taxon>Bacillati</taxon>
        <taxon>Actinomycetota</taxon>
        <taxon>Actinomycetes</taxon>
        <taxon>Mycobacteriales</taxon>
        <taxon>Nocardiaceae</taxon>
        <taxon>Nocardia</taxon>
    </lineage>
</organism>
<dbReference type="EMBL" id="WEGK01000003">
    <property type="protein sequence ID" value="MQY18674.1"/>
    <property type="molecule type" value="Genomic_DNA"/>
</dbReference>
<dbReference type="PANTHER" id="PTHR33570:SF2">
    <property type="entry name" value="CARBOXYMUCONOLACTONE DECARBOXYLASE-LIKE DOMAIN-CONTAINING PROTEIN"/>
    <property type="match status" value="1"/>
</dbReference>
<protein>
    <recommendedName>
        <fullName evidence="1">Carboxymuconolactone decarboxylase-like domain-containing protein</fullName>
    </recommendedName>
</protein>
<dbReference type="AlphaFoldDB" id="A0A7K0D157"/>
<dbReference type="Proteomes" id="UP000438448">
    <property type="component" value="Unassembled WGS sequence"/>
</dbReference>
<dbReference type="Pfam" id="PF02627">
    <property type="entry name" value="CMD"/>
    <property type="match status" value="1"/>
</dbReference>
<dbReference type="InterPro" id="IPR012788">
    <property type="entry name" value="Decarb_PcaC"/>
</dbReference>
<dbReference type="SUPFAM" id="SSF69118">
    <property type="entry name" value="AhpD-like"/>
    <property type="match status" value="1"/>
</dbReference>
<sequence length="131" mass="14242">MTIDNTPAERYEAGLQVRREVVGAEYVERALASATDFSGPLQDLVTEYCWGAVWTRDGLDRRTRSMLTLSMLTALNRSAEFATHVRAALTNGVTPDEIREVLLHATVYAGVPAGVEAFRIAGPIIAEHAGP</sequence>
<dbReference type="OrthoDB" id="9802489at2"/>
<evidence type="ECO:0000259" key="1">
    <source>
        <dbReference type="Pfam" id="PF02627"/>
    </source>
</evidence>
<evidence type="ECO:0000313" key="3">
    <source>
        <dbReference type="Proteomes" id="UP000438448"/>
    </source>
</evidence>
<dbReference type="GO" id="GO:0051920">
    <property type="term" value="F:peroxiredoxin activity"/>
    <property type="evidence" value="ECO:0007669"/>
    <property type="project" value="InterPro"/>
</dbReference>
<dbReference type="RefSeq" id="WP_153409266.1">
    <property type="nucleotide sequence ID" value="NZ_WEGK01000003.1"/>
</dbReference>
<name>A0A7K0D157_9NOCA</name>
<keyword evidence="3" id="KW-1185">Reference proteome</keyword>
<evidence type="ECO:0000313" key="2">
    <source>
        <dbReference type="EMBL" id="MQY18674.1"/>
    </source>
</evidence>
<reference evidence="2 3" key="1">
    <citation type="submission" date="2019-10" db="EMBL/GenBank/DDBJ databases">
        <title>Nocardia macrotermitis sp. nov. and Nocardia aurantia sp. nov., isolated from the gut of fungus growing-termite Macrotermes natalensis.</title>
        <authorList>
            <person name="Benndorf R."/>
            <person name="Schwitalla J."/>
            <person name="Martin K."/>
            <person name="De Beer W."/>
            <person name="Kaster A.-K."/>
            <person name="Vollmers J."/>
            <person name="Poulsen M."/>
            <person name="Beemelmanns C."/>
        </authorList>
    </citation>
    <scope>NUCLEOTIDE SEQUENCE [LARGE SCALE GENOMIC DNA]</scope>
    <source>
        <strain evidence="2 3">RB20</strain>
    </source>
</reference>
<dbReference type="InterPro" id="IPR003779">
    <property type="entry name" value="CMD-like"/>
</dbReference>
<feature type="domain" description="Carboxymuconolactone decarboxylase-like" evidence="1">
    <location>
        <begin position="41"/>
        <end position="121"/>
    </location>
</feature>
<dbReference type="PANTHER" id="PTHR33570">
    <property type="entry name" value="4-CARBOXYMUCONOLACTONE DECARBOXYLASE FAMILY PROTEIN"/>
    <property type="match status" value="1"/>
</dbReference>
<dbReference type="InterPro" id="IPR052512">
    <property type="entry name" value="4CMD/NDH-1_regulator"/>
</dbReference>
<comment type="caution">
    <text evidence="2">The sequence shown here is derived from an EMBL/GenBank/DDBJ whole genome shotgun (WGS) entry which is preliminary data.</text>
</comment>